<keyword evidence="4 14" id="KW-1134">Transmembrane beta strand</keyword>
<comment type="similarity">
    <text evidence="2 14 15">Belongs to the TonB-dependent receptor family.</text>
</comment>
<evidence type="ECO:0000259" key="16">
    <source>
        <dbReference type="Pfam" id="PF00593"/>
    </source>
</evidence>
<evidence type="ECO:0000256" key="13">
    <source>
        <dbReference type="ARBA" id="ARBA00023237"/>
    </source>
</evidence>
<dbReference type="EMBL" id="JAVLVU010000001">
    <property type="protein sequence ID" value="MDT3403251.1"/>
    <property type="molecule type" value="Genomic_DNA"/>
</dbReference>
<dbReference type="Pfam" id="PF07715">
    <property type="entry name" value="Plug"/>
    <property type="match status" value="1"/>
</dbReference>
<dbReference type="SUPFAM" id="SSF56935">
    <property type="entry name" value="Porins"/>
    <property type="match status" value="1"/>
</dbReference>
<keyword evidence="7" id="KW-0732">Signal</keyword>
<comment type="caution">
    <text evidence="18">The sequence shown here is derived from an EMBL/GenBank/DDBJ whole genome shotgun (WGS) entry which is preliminary data.</text>
</comment>
<keyword evidence="10 15" id="KW-0798">TonB box</keyword>
<dbReference type="Proteomes" id="UP001258315">
    <property type="component" value="Unassembled WGS sequence"/>
</dbReference>
<protein>
    <submittedName>
        <fullName evidence="18">Iron complex outermembrane receptor protein</fullName>
    </submittedName>
</protein>
<keyword evidence="12 18" id="KW-0675">Receptor</keyword>
<evidence type="ECO:0000256" key="4">
    <source>
        <dbReference type="ARBA" id="ARBA00022452"/>
    </source>
</evidence>
<evidence type="ECO:0000256" key="15">
    <source>
        <dbReference type="RuleBase" id="RU003357"/>
    </source>
</evidence>
<evidence type="ECO:0000313" key="18">
    <source>
        <dbReference type="EMBL" id="MDT3403251.1"/>
    </source>
</evidence>
<dbReference type="CDD" id="cd01347">
    <property type="entry name" value="ligand_gated_channel"/>
    <property type="match status" value="1"/>
</dbReference>
<evidence type="ECO:0000256" key="1">
    <source>
        <dbReference type="ARBA" id="ARBA00004571"/>
    </source>
</evidence>
<dbReference type="InterPro" id="IPR010105">
    <property type="entry name" value="TonB_sidphr_rcpt"/>
</dbReference>
<sequence>MKNINGVALGENRGSVNESFYARGYTLGANNVLKNGARTSLGGSIEASTLESVEVMKGSAALLYGGVTGGAVVNLVTKKPKFYWGGEVSMRAGSYNLYKPTVDIYGPISKKIAFRVIATKENADSYRDVVTTDRFYINPSLLFDISKKTELLLQGDYLKSNYTPDFGIGTVFGGQIPDIGRGAFLNTSWAYNHTKTSSAQANLTHRFNNVWKLNVIGAYQSYFRNYFGAERPQGATTNGVTSSISARALTRSRNQEYTYNQQINLTGSANTGFIKHTFLVGADADQSRTTSYGFKYGDAVNSPTAFSYPTFNILDPATYATSGDIPYTRIYQNTFTPIYRMGAFVQDLIELSNKFKVLAGIRYTWQKQPRASTYNEDTDATTLANNGIGKAKVDKAFSPKVGLIYQPIPTTSVYASYANNFTSNTGVDVGGSPLGPSVIDQYELGVKNDLLNGKLSVNVSAYRIINNRFTQTAQFLANGTPNSDTNIKEFSGKTSSDGVEVDITGRPTSNIYFLAGYAYNFFRYTSTLPNGITEGERIVGSIPHTANGTVFYTFNRGNLQGLKFGFSGFFTGARNSGFNTLKTGASRGAPVHLDSYTTLDISAGYTFKRKLSLLAKVSNITNELNYLVHENYSVNPIPPRMVSATLSYRFQVR</sequence>
<gene>
    <name evidence="18" type="ORF">QE417_002323</name>
</gene>
<evidence type="ECO:0000313" key="19">
    <source>
        <dbReference type="Proteomes" id="UP001258315"/>
    </source>
</evidence>
<dbReference type="InterPro" id="IPR037066">
    <property type="entry name" value="Plug_dom_sf"/>
</dbReference>
<dbReference type="InterPro" id="IPR000531">
    <property type="entry name" value="Beta-barrel_TonB"/>
</dbReference>
<keyword evidence="19" id="KW-1185">Reference proteome</keyword>
<evidence type="ECO:0000259" key="17">
    <source>
        <dbReference type="Pfam" id="PF07715"/>
    </source>
</evidence>
<dbReference type="InterPro" id="IPR036942">
    <property type="entry name" value="Beta-barrel_TonB_sf"/>
</dbReference>
<organism evidence="18 19">
    <name type="scientific">Mucilaginibacter terrae</name>
    <dbReference type="NCBI Taxonomy" id="1955052"/>
    <lineage>
        <taxon>Bacteria</taxon>
        <taxon>Pseudomonadati</taxon>
        <taxon>Bacteroidota</taxon>
        <taxon>Sphingobacteriia</taxon>
        <taxon>Sphingobacteriales</taxon>
        <taxon>Sphingobacteriaceae</taxon>
        <taxon>Mucilaginibacter</taxon>
    </lineage>
</organism>
<evidence type="ECO:0000256" key="3">
    <source>
        <dbReference type="ARBA" id="ARBA00022448"/>
    </source>
</evidence>
<keyword evidence="5" id="KW-0410">Iron transport</keyword>
<accession>A0ABU3GUV6</accession>
<evidence type="ECO:0000256" key="9">
    <source>
        <dbReference type="ARBA" id="ARBA00023065"/>
    </source>
</evidence>
<evidence type="ECO:0000256" key="10">
    <source>
        <dbReference type="ARBA" id="ARBA00023077"/>
    </source>
</evidence>
<comment type="subcellular location">
    <subcellularLocation>
        <location evidence="1 14">Cell outer membrane</location>
        <topology evidence="1 14">Multi-pass membrane protein</topology>
    </subcellularLocation>
</comment>
<dbReference type="Pfam" id="PF00593">
    <property type="entry name" value="TonB_dep_Rec_b-barrel"/>
    <property type="match status" value="1"/>
</dbReference>
<evidence type="ECO:0000256" key="2">
    <source>
        <dbReference type="ARBA" id="ARBA00009810"/>
    </source>
</evidence>
<feature type="domain" description="TonB-dependent receptor plug" evidence="17">
    <location>
        <begin position="2"/>
        <end position="70"/>
    </location>
</feature>
<dbReference type="InterPro" id="IPR039426">
    <property type="entry name" value="TonB-dep_rcpt-like"/>
</dbReference>
<evidence type="ECO:0000256" key="5">
    <source>
        <dbReference type="ARBA" id="ARBA00022496"/>
    </source>
</evidence>
<evidence type="ECO:0000256" key="12">
    <source>
        <dbReference type="ARBA" id="ARBA00023170"/>
    </source>
</evidence>
<dbReference type="InterPro" id="IPR012910">
    <property type="entry name" value="Plug_dom"/>
</dbReference>
<keyword evidence="13 14" id="KW-0998">Cell outer membrane</keyword>
<dbReference type="Gene3D" id="2.170.130.10">
    <property type="entry name" value="TonB-dependent receptor, plug domain"/>
    <property type="match status" value="1"/>
</dbReference>
<dbReference type="PROSITE" id="PS52016">
    <property type="entry name" value="TONB_DEPENDENT_REC_3"/>
    <property type="match status" value="1"/>
</dbReference>
<dbReference type="PANTHER" id="PTHR32552:SF68">
    <property type="entry name" value="FERRICHROME OUTER MEMBRANE TRANSPORTER_PHAGE RECEPTOR"/>
    <property type="match status" value="1"/>
</dbReference>
<dbReference type="NCBIfam" id="TIGR01783">
    <property type="entry name" value="TonB-siderophor"/>
    <property type="match status" value="1"/>
</dbReference>
<dbReference type="PANTHER" id="PTHR32552">
    <property type="entry name" value="FERRICHROME IRON RECEPTOR-RELATED"/>
    <property type="match status" value="1"/>
</dbReference>
<keyword evidence="8" id="KW-0408">Iron</keyword>
<proteinExistence type="inferred from homology"/>
<name>A0ABU3GUV6_9SPHI</name>
<evidence type="ECO:0000256" key="8">
    <source>
        <dbReference type="ARBA" id="ARBA00023004"/>
    </source>
</evidence>
<dbReference type="Gene3D" id="2.40.170.20">
    <property type="entry name" value="TonB-dependent receptor, beta-barrel domain"/>
    <property type="match status" value="1"/>
</dbReference>
<evidence type="ECO:0000256" key="7">
    <source>
        <dbReference type="ARBA" id="ARBA00022729"/>
    </source>
</evidence>
<reference evidence="19" key="1">
    <citation type="submission" date="2023-07" db="EMBL/GenBank/DDBJ databases">
        <title>Functional and genomic diversity of the sorghum phyllosphere microbiome.</title>
        <authorList>
            <person name="Shade A."/>
        </authorList>
    </citation>
    <scope>NUCLEOTIDE SEQUENCE [LARGE SCALE GENOMIC DNA]</scope>
    <source>
        <strain evidence="19">SORGH_AS_0422</strain>
    </source>
</reference>
<keyword evidence="6 14" id="KW-0812">Transmembrane</keyword>
<keyword evidence="11 14" id="KW-0472">Membrane</keyword>
<evidence type="ECO:0000256" key="6">
    <source>
        <dbReference type="ARBA" id="ARBA00022692"/>
    </source>
</evidence>
<evidence type="ECO:0000256" key="11">
    <source>
        <dbReference type="ARBA" id="ARBA00023136"/>
    </source>
</evidence>
<evidence type="ECO:0000256" key="14">
    <source>
        <dbReference type="PROSITE-ProRule" id="PRU01360"/>
    </source>
</evidence>
<keyword evidence="9" id="KW-0406">Ion transport</keyword>
<feature type="domain" description="TonB-dependent receptor-like beta-barrel" evidence="16">
    <location>
        <begin position="152"/>
        <end position="620"/>
    </location>
</feature>
<keyword evidence="3 14" id="KW-0813">Transport</keyword>